<dbReference type="Proteomes" id="UP000189670">
    <property type="component" value="Unassembled WGS sequence"/>
</dbReference>
<feature type="binding site" evidence="16">
    <location>
        <position position="57"/>
    </location>
    <ligand>
        <name>Zn(2+)</name>
        <dbReference type="ChEBI" id="CHEBI:29105"/>
        <note>catalytic</note>
    </ligand>
</feature>
<gene>
    <name evidence="18" type="ORF">OMM_03623</name>
</gene>
<evidence type="ECO:0000256" key="7">
    <source>
        <dbReference type="ARBA" id="ARBA00022723"/>
    </source>
</evidence>
<keyword evidence="11 13" id="KW-0560">Oxidoreductase</keyword>
<feature type="binding site" evidence="15">
    <location>
        <position position="230"/>
    </location>
    <ligand>
        <name>NADP(+)</name>
        <dbReference type="ChEBI" id="CHEBI:58349"/>
    </ligand>
</feature>
<dbReference type="EC" id="1.1.1.193" evidence="13"/>
<evidence type="ECO:0000256" key="14">
    <source>
        <dbReference type="PIRSR" id="PIRSR006769-1"/>
    </source>
</evidence>
<dbReference type="UniPathway" id="UPA00275">
    <property type="reaction ID" value="UER00401"/>
</dbReference>
<dbReference type="GO" id="GO:0008703">
    <property type="term" value="F:5-amino-6-(5-phosphoribosylamino)uracil reductase activity"/>
    <property type="evidence" value="ECO:0007669"/>
    <property type="project" value="UniProtKB-EC"/>
</dbReference>
<evidence type="ECO:0000256" key="8">
    <source>
        <dbReference type="ARBA" id="ARBA00022801"/>
    </source>
</evidence>
<dbReference type="GO" id="GO:0050661">
    <property type="term" value="F:NADP binding"/>
    <property type="evidence" value="ECO:0007669"/>
    <property type="project" value="InterPro"/>
</dbReference>
<dbReference type="PROSITE" id="PS00903">
    <property type="entry name" value="CYT_DCMP_DEAMINASES_1"/>
    <property type="match status" value="1"/>
</dbReference>
<dbReference type="SUPFAM" id="SSF53597">
    <property type="entry name" value="Dihydrofolate reductase-like"/>
    <property type="match status" value="1"/>
</dbReference>
<organism evidence="18 19">
    <name type="scientific">Candidatus Magnetoglobus multicellularis str. Araruama</name>
    <dbReference type="NCBI Taxonomy" id="890399"/>
    <lineage>
        <taxon>Bacteria</taxon>
        <taxon>Pseudomonadati</taxon>
        <taxon>Thermodesulfobacteriota</taxon>
        <taxon>Desulfobacteria</taxon>
        <taxon>Desulfobacterales</taxon>
        <taxon>Desulfobacteraceae</taxon>
        <taxon>Candidatus Magnetoglobus</taxon>
    </lineage>
</organism>
<dbReference type="Gene3D" id="3.40.140.10">
    <property type="entry name" value="Cytidine Deaminase, domain 2"/>
    <property type="match status" value="1"/>
</dbReference>
<accession>A0A1V1P571</accession>
<dbReference type="EMBL" id="ATBP01000533">
    <property type="protein sequence ID" value="ETR69906.1"/>
    <property type="molecule type" value="Genomic_DNA"/>
</dbReference>
<dbReference type="InterPro" id="IPR002734">
    <property type="entry name" value="RibDG_C"/>
</dbReference>
<feature type="active site" description="Proton donor" evidence="14">
    <location>
        <position position="59"/>
    </location>
</feature>
<comment type="caution">
    <text evidence="18">The sequence shown here is derived from an EMBL/GenBank/DDBJ whole genome shotgun (WGS) entry which is preliminary data.</text>
</comment>
<evidence type="ECO:0000256" key="4">
    <source>
        <dbReference type="ARBA" id="ARBA00005259"/>
    </source>
</evidence>
<name>A0A1V1P571_9BACT</name>
<feature type="binding site" evidence="15">
    <location>
        <position position="203"/>
    </location>
    <ligand>
        <name>substrate</name>
    </ligand>
</feature>
<feature type="binding site" evidence="15">
    <location>
        <position position="191"/>
    </location>
    <ligand>
        <name>substrate</name>
    </ligand>
</feature>
<feature type="binding site" evidence="16">
    <location>
        <position position="91"/>
    </location>
    <ligand>
        <name>Zn(2+)</name>
        <dbReference type="ChEBI" id="CHEBI:29105"/>
        <note>catalytic</note>
    </ligand>
</feature>
<sequence>MKNEGTLMNHETHMKHALELAQKGNGYTSPNPMVGAVIVKGDKIVGKGYHEAYGKAHAEVNALIDAGENAKGATLYVTLEPCNHTGKTPPCTQAILNSGINKVVMAMSDPNPHVAGCGAEFLKQNGVPVISGVCENEAKHLNRAFCKFIKTGRPLVTMKYASTMDGRIATISGDARWISNKKSRHYVHQLRHANDAILVGIGTVKNDNPSLTTRLPDIAGKDPTRIIVDTHLSIDPNAKVLTQVSLAETVLACSHTAAKERGHIYQMENVRVLPVATHNTSVNLDSLMTALGKMNKTSILIEGGSRIHSSAIMAGIVDDVCCFIAPKILGGNGYPVCQGDSPLEMKNAFPVHNIRITQFDDDILIQGELNY</sequence>
<dbReference type="Pfam" id="PF00383">
    <property type="entry name" value="dCMP_cyt_deam_1"/>
    <property type="match status" value="1"/>
</dbReference>
<dbReference type="PIRSF" id="PIRSF006769">
    <property type="entry name" value="RibD"/>
    <property type="match status" value="1"/>
</dbReference>
<dbReference type="PANTHER" id="PTHR38011">
    <property type="entry name" value="DIHYDROFOLATE REDUCTASE FAMILY PROTEIN (AFU_ORTHOLOGUE AFUA_8G06820)"/>
    <property type="match status" value="1"/>
</dbReference>
<evidence type="ECO:0000313" key="18">
    <source>
        <dbReference type="EMBL" id="ETR69906.1"/>
    </source>
</evidence>
<dbReference type="SUPFAM" id="SSF53927">
    <property type="entry name" value="Cytidine deaminase-like"/>
    <property type="match status" value="1"/>
</dbReference>
<evidence type="ECO:0000256" key="10">
    <source>
        <dbReference type="ARBA" id="ARBA00022857"/>
    </source>
</evidence>
<dbReference type="PANTHER" id="PTHR38011:SF7">
    <property type="entry name" value="2,5-DIAMINO-6-RIBOSYLAMINO-4(3H)-PYRIMIDINONE 5'-PHOSPHATE REDUCTASE"/>
    <property type="match status" value="1"/>
</dbReference>
<comment type="similarity">
    <text evidence="4 13">In the N-terminal section; belongs to the cytidine and deoxycytidylate deaminase family.</text>
</comment>
<dbReference type="GO" id="GO:0008270">
    <property type="term" value="F:zinc ion binding"/>
    <property type="evidence" value="ECO:0007669"/>
    <property type="project" value="InterPro"/>
</dbReference>
<dbReference type="Pfam" id="PF01872">
    <property type="entry name" value="RibD_C"/>
    <property type="match status" value="1"/>
</dbReference>
<reference evidence="19" key="1">
    <citation type="submission" date="2012-11" db="EMBL/GenBank/DDBJ databases">
        <authorList>
            <person name="Lucero-Rivera Y.E."/>
            <person name="Tovar-Ramirez D."/>
        </authorList>
    </citation>
    <scope>NUCLEOTIDE SEQUENCE [LARGE SCALE GENOMIC DNA]</scope>
    <source>
        <strain evidence="19">Araruama</strain>
    </source>
</reference>
<feature type="binding site" evidence="15">
    <location>
        <position position="161"/>
    </location>
    <ligand>
        <name>NADP(+)</name>
        <dbReference type="ChEBI" id="CHEBI:58349"/>
    </ligand>
</feature>
<evidence type="ECO:0000256" key="16">
    <source>
        <dbReference type="PIRSR" id="PIRSR006769-3"/>
    </source>
</evidence>
<proteinExistence type="inferred from homology"/>
<dbReference type="GO" id="GO:0008835">
    <property type="term" value="F:diaminohydroxyphosphoribosylaminopyrimidine deaminase activity"/>
    <property type="evidence" value="ECO:0007669"/>
    <property type="project" value="UniProtKB-EC"/>
</dbReference>
<dbReference type="InterPro" id="IPR016192">
    <property type="entry name" value="APOBEC/CMP_deaminase_Zn-bd"/>
</dbReference>
<keyword evidence="6 13" id="KW-0686">Riboflavin biosynthesis</keyword>
<evidence type="ECO:0000256" key="2">
    <source>
        <dbReference type="ARBA" id="ARBA00004882"/>
    </source>
</evidence>
<comment type="cofactor">
    <cofactor evidence="13 16">
        <name>Zn(2+)</name>
        <dbReference type="ChEBI" id="CHEBI:29105"/>
    </cofactor>
    <text evidence="13 16">Binds 1 zinc ion.</text>
</comment>
<comment type="similarity">
    <text evidence="5 13">In the C-terminal section; belongs to the HTP reductase family.</text>
</comment>
<evidence type="ECO:0000256" key="13">
    <source>
        <dbReference type="PIRNR" id="PIRNR006769"/>
    </source>
</evidence>
<keyword evidence="7 13" id="KW-0479">Metal-binding</keyword>
<comment type="catalytic activity">
    <reaction evidence="13">
        <text>2,5-diamino-6-hydroxy-4-(5-phosphoribosylamino)-pyrimidine + H2O + H(+) = 5-amino-6-(5-phospho-D-ribosylamino)uracil + NH4(+)</text>
        <dbReference type="Rhea" id="RHEA:21868"/>
        <dbReference type="ChEBI" id="CHEBI:15377"/>
        <dbReference type="ChEBI" id="CHEBI:15378"/>
        <dbReference type="ChEBI" id="CHEBI:28938"/>
        <dbReference type="ChEBI" id="CHEBI:58453"/>
        <dbReference type="ChEBI" id="CHEBI:58614"/>
        <dbReference type="EC" id="3.5.4.26"/>
    </reaction>
</comment>
<dbReference type="InterPro" id="IPR011549">
    <property type="entry name" value="RibD_C"/>
</dbReference>
<dbReference type="NCBIfam" id="TIGR00326">
    <property type="entry name" value="eubact_ribD"/>
    <property type="match status" value="1"/>
</dbReference>
<comment type="pathway">
    <text evidence="2 13">Cofactor biosynthesis; riboflavin biosynthesis; 5-amino-6-(D-ribitylamino)uracil from GTP: step 2/4.</text>
</comment>
<feature type="binding site" evidence="15">
    <location>
        <begin position="304"/>
        <end position="310"/>
    </location>
    <ligand>
        <name>NADP(+)</name>
        <dbReference type="ChEBI" id="CHEBI:58349"/>
    </ligand>
</feature>
<dbReference type="Gene3D" id="3.40.430.10">
    <property type="entry name" value="Dihydrofolate Reductase, subunit A"/>
    <property type="match status" value="1"/>
</dbReference>
<evidence type="ECO:0000256" key="3">
    <source>
        <dbReference type="ARBA" id="ARBA00004910"/>
    </source>
</evidence>
<keyword evidence="8 13" id="KW-0378">Hydrolase</keyword>
<feature type="binding site" evidence="15">
    <location>
        <position position="177"/>
    </location>
    <ligand>
        <name>NADP(+)</name>
        <dbReference type="ChEBI" id="CHEBI:58349"/>
    </ligand>
</feature>
<keyword evidence="9 13" id="KW-0862">Zinc</keyword>
<dbReference type="CDD" id="cd01284">
    <property type="entry name" value="Riboflavin_deaminase-reductase"/>
    <property type="match status" value="1"/>
</dbReference>
<evidence type="ECO:0000256" key="9">
    <source>
        <dbReference type="ARBA" id="ARBA00022833"/>
    </source>
</evidence>
<evidence type="ECO:0000256" key="15">
    <source>
        <dbReference type="PIRSR" id="PIRSR006769-2"/>
    </source>
</evidence>
<dbReference type="InterPro" id="IPR004794">
    <property type="entry name" value="Eubact_RibD"/>
</dbReference>
<comment type="function">
    <text evidence="1 13">Converts 2,5-diamino-6-(ribosylamino)-4(3h)-pyrimidinone 5'-phosphate into 5-amino-6-(ribosylamino)-2,4(1h,3h)-pyrimidinedione 5'-phosphate.</text>
</comment>
<feature type="binding site" evidence="15">
    <location>
        <position position="214"/>
    </location>
    <ligand>
        <name>substrate</name>
    </ligand>
</feature>
<feature type="binding site" evidence="16">
    <location>
        <position position="82"/>
    </location>
    <ligand>
        <name>Zn(2+)</name>
        <dbReference type="ChEBI" id="CHEBI:29105"/>
        <note>catalytic</note>
    </ligand>
</feature>
<dbReference type="PROSITE" id="PS51747">
    <property type="entry name" value="CYT_DCMP_DEAMINASES_2"/>
    <property type="match status" value="1"/>
</dbReference>
<dbReference type="NCBIfam" id="TIGR00227">
    <property type="entry name" value="ribD_Cterm"/>
    <property type="match status" value="1"/>
</dbReference>
<evidence type="ECO:0000256" key="1">
    <source>
        <dbReference type="ARBA" id="ARBA00002151"/>
    </source>
</evidence>
<dbReference type="InterPro" id="IPR002125">
    <property type="entry name" value="CMP_dCMP_dom"/>
</dbReference>
<evidence type="ECO:0000313" key="19">
    <source>
        <dbReference type="Proteomes" id="UP000189670"/>
    </source>
</evidence>
<dbReference type="EC" id="3.5.4.26" evidence="13"/>
<feature type="domain" description="CMP/dCMP-type deaminase" evidence="17">
    <location>
        <begin position="8"/>
        <end position="130"/>
    </location>
</feature>
<evidence type="ECO:0000259" key="17">
    <source>
        <dbReference type="PROSITE" id="PS51747"/>
    </source>
</evidence>
<dbReference type="InterPro" id="IPR024072">
    <property type="entry name" value="DHFR-like_dom_sf"/>
</dbReference>
<feature type="binding site" evidence="15">
    <location>
        <position position="211"/>
    </location>
    <ligand>
        <name>substrate</name>
    </ligand>
</feature>
<dbReference type="InterPro" id="IPR050765">
    <property type="entry name" value="Riboflavin_Biosynth_HTPR"/>
</dbReference>
<comment type="catalytic activity">
    <reaction evidence="13">
        <text>5-amino-6-(5-phospho-D-ribitylamino)uracil + NADP(+) = 5-amino-6-(5-phospho-D-ribosylamino)uracil + NADPH + H(+)</text>
        <dbReference type="Rhea" id="RHEA:17845"/>
        <dbReference type="ChEBI" id="CHEBI:15378"/>
        <dbReference type="ChEBI" id="CHEBI:57783"/>
        <dbReference type="ChEBI" id="CHEBI:58349"/>
        <dbReference type="ChEBI" id="CHEBI:58421"/>
        <dbReference type="ChEBI" id="CHEBI:58453"/>
        <dbReference type="EC" id="1.1.1.193"/>
    </reaction>
</comment>
<feature type="binding site" evidence="15">
    <location>
        <position position="207"/>
    </location>
    <ligand>
        <name>NADP(+)</name>
        <dbReference type="ChEBI" id="CHEBI:58349"/>
    </ligand>
</feature>
<protein>
    <recommendedName>
        <fullName evidence="13">Riboflavin biosynthesis protein RibD</fullName>
    </recommendedName>
    <domain>
        <recommendedName>
            <fullName evidence="13">Diaminohydroxyphosphoribosylaminopyrimidine deaminase</fullName>
            <shortName evidence="13">DRAP deaminase</shortName>
            <ecNumber evidence="13">3.5.4.26</ecNumber>
        </recommendedName>
        <alternativeName>
            <fullName evidence="13">Riboflavin-specific deaminase</fullName>
        </alternativeName>
    </domain>
    <domain>
        <recommendedName>
            <fullName evidence="13">5-amino-6-(5-phosphoribosylamino)uracil reductase</fullName>
            <ecNumber evidence="13">1.1.1.193</ecNumber>
        </recommendedName>
        <alternativeName>
            <fullName evidence="13">HTP reductase</fullName>
        </alternativeName>
    </domain>
</protein>
<dbReference type="AlphaFoldDB" id="A0A1V1P571"/>
<evidence type="ECO:0000256" key="12">
    <source>
        <dbReference type="ARBA" id="ARBA00023268"/>
    </source>
</evidence>
<evidence type="ECO:0000256" key="6">
    <source>
        <dbReference type="ARBA" id="ARBA00022619"/>
    </source>
</evidence>
<comment type="pathway">
    <text evidence="3 13">Cofactor biosynthesis; riboflavin biosynthesis; 5-amino-6-(D-ribitylamino)uracil from GTP: step 3/4.</text>
</comment>
<evidence type="ECO:0000256" key="11">
    <source>
        <dbReference type="ARBA" id="ARBA00023002"/>
    </source>
</evidence>
<dbReference type="InterPro" id="IPR016193">
    <property type="entry name" value="Cytidine_deaminase-like"/>
</dbReference>
<feature type="binding site" evidence="15">
    <location>
        <position position="302"/>
    </location>
    <ligand>
        <name>substrate</name>
    </ligand>
</feature>
<keyword evidence="10 13" id="KW-0521">NADP</keyword>
<keyword evidence="12" id="KW-0511">Multifunctional enzyme</keyword>
<evidence type="ECO:0000256" key="5">
    <source>
        <dbReference type="ARBA" id="ARBA00007417"/>
    </source>
</evidence>
<dbReference type="GO" id="GO:0009231">
    <property type="term" value="P:riboflavin biosynthetic process"/>
    <property type="evidence" value="ECO:0007669"/>
    <property type="project" value="UniProtKB-UniPathway"/>
</dbReference>
<dbReference type="FunFam" id="3.40.140.10:FF:000025">
    <property type="entry name" value="Riboflavin biosynthesis protein RibD"/>
    <property type="match status" value="1"/>
</dbReference>